<protein>
    <submittedName>
        <fullName evidence="1">Uncharacterized protein</fullName>
    </submittedName>
</protein>
<sequence length="57" mass="6266">MVLDGSLCAMDFTQCLHRALSILEIAGCCTLAGCHLWRNKRIPIILLFGLVSIVDYG</sequence>
<evidence type="ECO:0000313" key="1">
    <source>
        <dbReference type="EMBL" id="KIJ29662.1"/>
    </source>
</evidence>
<keyword evidence="2" id="KW-1185">Reference proteome</keyword>
<feature type="non-terminal residue" evidence="1">
    <location>
        <position position="57"/>
    </location>
</feature>
<organism evidence="1 2">
    <name type="scientific">Sphaerobolus stellatus (strain SS14)</name>
    <dbReference type="NCBI Taxonomy" id="990650"/>
    <lineage>
        <taxon>Eukaryota</taxon>
        <taxon>Fungi</taxon>
        <taxon>Dikarya</taxon>
        <taxon>Basidiomycota</taxon>
        <taxon>Agaricomycotina</taxon>
        <taxon>Agaricomycetes</taxon>
        <taxon>Phallomycetidae</taxon>
        <taxon>Geastrales</taxon>
        <taxon>Sphaerobolaceae</taxon>
        <taxon>Sphaerobolus</taxon>
    </lineage>
</organism>
<accession>A0A0C9ULF6</accession>
<evidence type="ECO:0000313" key="2">
    <source>
        <dbReference type="Proteomes" id="UP000054279"/>
    </source>
</evidence>
<reference evidence="1 2" key="1">
    <citation type="submission" date="2014-06" db="EMBL/GenBank/DDBJ databases">
        <title>Evolutionary Origins and Diversification of the Mycorrhizal Mutualists.</title>
        <authorList>
            <consortium name="DOE Joint Genome Institute"/>
            <consortium name="Mycorrhizal Genomics Consortium"/>
            <person name="Kohler A."/>
            <person name="Kuo A."/>
            <person name="Nagy L.G."/>
            <person name="Floudas D."/>
            <person name="Copeland A."/>
            <person name="Barry K.W."/>
            <person name="Cichocki N."/>
            <person name="Veneault-Fourrey C."/>
            <person name="LaButti K."/>
            <person name="Lindquist E.A."/>
            <person name="Lipzen A."/>
            <person name="Lundell T."/>
            <person name="Morin E."/>
            <person name="Murat C."/>
            <person name="Riley R."/>
            <person name="Ohm R."/>
            <person name="Sun H."/>
            <person name="Tunlid A."/>
            <person name="Henrissat B."/>
            <person name="Grigoriev I.V."/>
            <person name="Hibbett D.S."/>
            <person name="Martin F."/>
        </authorList>
    </citation>
    <scope>NUCLEOTIDE SEQUENCE [LARGE SCALE GENOMIC DNA]</scope>
    <source>
        <strain evidence="1 2">SS14</strain>
    </source>
</reference>
<dbReference type="HOGENOM" id="CLU_2997960_0_0_1"/>
<dbReference type="Proteomes" id="UP000054279">
    <property type="component" value="Unassembled WGS sequence"/>
</dbReference>
<dbReference type="EMBL" id="KN837278">
    <property type="protein sequence ID" value="KIJ29662.1"/>
    <property type="molecule type" value="Genomic_DNA"/>
</dbReference>
<dbReference type="AlphaFoldDB" id="A0A0C9ULF6"/>
<gene>
    <name evidence="1" type="ORF">M422DRAFT_784241</name>
</gene>
<name>A0A0C9ULF6_SPHS4</name>
<proteinExistence type="predicted"/>